<keyword evidence="2" id="KW-1185">Reference proteome</keyword>
<dbReference type="Gene3D" id="1.10.287.130">
    <property type="match status" value="1"/>
</dbReference>
<gene>
    <name evidence="1" type="ORF">F8M41_011118</name>
</gene>
<dbReference type="CDD" id="cd00082">
    <property type="entry name" value="HisKA"/>
    <property type="match status" value="1"/>
</dbReference>
<keyword evidence="1" id="KW-0418">Kinase</keyword>
<sequence length="134" mass="15586">MLIYLVLKEGRNLKVLLNDESQAVLFPIKIFLDNDHVLSVVLIYGISRSCTLDDQYMEFFNLVTNKIYVLLQHGKSVEDEKNQTKLLADINYQKITFFQRISHELRTPLTLILSPLDDEINTCIQEPLLISFQI</sequence>
<dbReference type="InterPro" id="IPR003661">
    <property type="entry name" value="HisK_dim/P_dom"/>
</dbReference>
<comment type="caution">
    <text evidence="1">The sequence shown here is derived from an EMBL/GenBank/DDBJ whole genome shotgun (WGS) entry which is preliminary data.</text>
</comment>
<proteinExistence type="predicted"/>
<dbReference type="EMBL" id="WTPW01002283">
    <property type="protein sequence ID" value="KAF0388141.1"/>
    <property type="molecule type" value="Genomic_DNA"/>
</dbReference>
<evidence type="ECO:0000313" key="1">
    <source>
        <dbReference type="EMBL" id="KAF0388141.1"/>
    </source>
</evidence>
<evidence type="ECO:0000313" key="2">
    <source>
        <dbReference type="Proteomes" id="UP000439903"/>
    </source>
</evidence>
<dbReference type="Proteomes" id="UP000439903">
    <property type="component" value="Unassembled WGS sequence"/>
</dbReference>
<reference evidence="1 2" key="1">
    <citation type="journal article" date="2019" name="Environ. Microbiol.">
        <title>At the nexus of three kingdoms: the genome of the mycorrhizal fungus Gigaspora margarita provides insights into plant, endobacterial and fungal interactions.</title>
        <authorList>
            <person name="Venice F."/>
            <person name="Ghignone S."/>
            <person name="Salvioli di Fossalunga A."/>
            <person name="Amselem J."/>
            <person name="Novero M."/>
            <person name="Xianan X."/>
            <person name="Sedzielewska Toro K."/>
            <person name="Morin E."/>
            <person name="Lipzen A."/>
            <person name="Grigoriev I.V."/>
            <person name="Henrissat B."/>
            <person name="Martin F.M."/>
            <person name="Bonfante P."/>
        </authorList>
    </citation>
    <scope>NUCLEOTIDE SEQUENCE [LARGE SCALE GENOMIC DNA]</scope>
    <source>
        <strain evidence="1 2">BEG34</strain>
    </source>
</reference>
<accession>A0A8H3X167</accession>
<name>A0A8H3X167_GIGMA</name>
<keyword evidence="1" id="KW-0808">Transferase</keyword>
<dbReference type="GO" id="GO:0000155">
    <property type="term" value="F:phosphorelay sensor kinase activity"/>
    <property type="evidence" value="ECO:0007669"/>
    <property type="project" value="InterPro"/>
</dbReference>
<dbReference type="OrthoDB" id="5378913at2759"/>
<dbReference type="InterPro" id="IPR036097">
    <property type="entry name" value="HisK_dim/P_sf"/>
</dbReference>
<organism evidence="1 2">
    <name type="scientific">Gigaspora margarita</name>
    <dbReference type="NCBI Taxonomy" id="4874"/>
    <lineage>
        <taxon>Eukaryota</taxon>
        <taxon>Fungi</taxon>
        <taxon>Fungi incertae sedis</taxon>
        <taxon>Mucoromycota</taxon>
        <taxon>Glomeromycotina</taxon>
        <taxon>Glomeromycetes</taxon>
        <taxon>Diversisporales</taxon>
        <taxon>Gigasporaceae</taxon>
        <taxon>Gigaspora</taxon>
    </lineage>
</organism>
<dbReference type="AlphaFoldDB" id="A0A8H3X167"/>
<dbReference type="SUPFAM" id="SSF47384">
    <property type="entry name" value="Homodimeric domain of signal transducing histidine kinase"/>
    <property type="match status" value="1"/>
</dbReference>
<protein>
    <submittedName>
        <fullName evidence="1">Protein-histidine kinase</fullName>
    </submittedName>
</protein>